<accession>A0AAD3SSH4</accession>
<keyword evidence="1" id="KW-0472">Membrane</keyword>
<comment type="caution">
    <text evidence="2">The sequence shown here is derived from an EMBL/GenBank/DDBJ whole genome shotgun (WGS) entry which is preliminary data.</text>
</comment>
<name>A0AAD3SSH4_NEPGR</name>
<dbReference type="EMBL" id="BSYO01000015">
    <property type="protein sequence ID" value="GMH15516.1"/>
    <property type="molecule type" value="Genomic_DNA"/>
</dbReference>
<dbReference type="Proteomes" id="UP001279734">
    <property type="component" value="Unassembled WGS sequence"/>
</dbReference>
<dbReference type="AlphaFoldDB" id="A0AAD3SSH4"/>
<evidence type="ECO:0000313" key="2">
    <source>
        <dbReference type="EMBL" id="GMH15516.1"/>
    </source>
</evidence>
<feature type="transmembrane region" description="Helical" evidence="1">
    <location>
        <begin position="41"/>
        <end position="64"/>
    </location>
</feature>
<evidence type="ECO:0000256" key="1">
    <source>
        <dbReference type="SAM" id="Phobius"/>
    </source>
</evidence>
<proteinExistence type="predicted"/>
<reference evidence="2" key="1">
    <citation type="submission" date="2023-05" db="EMBL/GenBank/DDBJ databases">
        <title>Nepenthes gracilis genome sequencing.</title>
        <authorList>
            <person name="Fukushima K."/>
        </authorList>
    </citation>
    <scope>NUCLEOTIDE SEQUENCE</scope>
    <source>
        <strain evidence="2">SING2019-196</strain>
    </source>
</reference>
<sequence length="116" mass="13103">MGNRCFGFAIHHRFSAAVAFVFEHHQECIGVLLMLRRFARLWFGAVFMGHIGLLGCVVIPVALFEFDSQKLASDLYALASDLCCPCEMMRIHVMHLSVYILTCGRQDECNSHPRAV</sequence>
<keyword evidence="1" id="KW-0812">Transmembrane</keyword>
<protein>
    <submittedName>
        <fullName evidence="2">Uncharacterized protein</fullName>
    </submittedName>
</protein>
<evidence type="ECO:0000313" key="3">
    <source>
        <dbReference type="Proteomes" id="UP001279734"/>
    </source>
</evidence>
<gene>
    <name evidence="2" type="ORF">Nepgr_017357</name>
</gene>
<keyword evidence="3" id="KW-1185">Reference proteome</keyword>
<keyword evidence="1" id="KW-1133">Transmembrane helix</keyword>
<organism evidence="2 3">
    <name type="scientific">Nepenthes gracilis</name>
    <name type="common">Slender pitcher plant</name>
    <dbReference type="NCBI Taxonomy" id="150966"/>
    <lineage>
        <taxon>Eukaryota</taxon>
        <taxon>Viridiplantae</taxon>
        <taxon>Streptophyta</taxon>
        <taxon>Embryophyta</taxon>
        <taxon>Tracheophyta</taxon>
        <taxon>Spermatophyta</taxon>
        <taxon>Magnoliopsida</taxon>
        <taxon>eudicotyledons</taxon>
        <taxon>Gunneridae</taxon>
        <taxon>Pentapetalae</taxon>
        <taxon>Caryophyllales</taxon>
        <taxon>Nepenthaceae</taxon>
        <taxon>Nepenthes</taxon>
    </lineage>
</organism>